<dbReference type="PROSITE" id="PS00598">
    <property type="entry name" value="CHROMO_1"/>
    <property type="match status" value="1"/>
</dbReference>
<dbReference type="InterPro" id="IPR016197">
    <property type="entry name" value="Chromo-like_dom_sf"/>
</dbReference>
<sequence length="213" mass="24621">MNPKSKENEEHVDSNSEVEDQEQEYTVEKILDKRVRYGKVEYFLKWSGYSDLDNTWEPEENLHCGELVEEFEENLKQEMKKTQPERSHKHTLSSNSTVTICASSDAGPSEEREISSLQFLKSEKSDESDKHDEIKDAVIGDGEQNGVSENKANDDDDVEPEKIPDKILGVSNSGDELMYLLKWKENDKTDLILAKEAKLRFPQIVINYYEERL</sequence>
<dbReference type="SUPFAM" id="SSF54160">
    <property type="entry name" value="Chromo domain-like"/>
    <property type="match status" value="2"/>
</dbReference>
<comment type="subcellular location">
    <subcellularLocation>
        <location evidence="1">Nucleus</location>
    </subcellularLocation>
</comment>
<dbReference type="InterPro" id="IPR017984">
    <property type="entry name" value="Chromo_dom_subgr"/>
</dbReference>
<dbReference type="Proteomes" id="UP000475862">
    <property type="component" value="Unassembled WGS sequence"/>
</dbReference>
<dbReference type="AlphaFoldDB" id="A0A6G0SX82"/>
<proteinExistence type="predicted"/>
<evidence type="ECO:0000259" key="4">
    <source>
        <dbReference type="PROSITE" id="PS50013"/>
    </source>
</evidence>
<feature type="domain" description="Chromo" evidence="4">
    <location>
        <begin position="162"/>
        <end position="213"/>
    </location>
</feature>
<dbReference type="Pfam" id="PF00385">
    <property type="entry name" value="Chromo"/>
    <property type="match status" value="1"/>
</dbReference>
<feature type="domain" description="Chromo" evidence="4">
    <location>
        <begin position="25"/>
        <end position="83"/>
    </location>
</feature>
<feature type="compositionally biased region" description="Polar residues" evidence="3">
    <location>
        <begin position="92"/>
        <end position="102"/>
    </location>
</feature>
<dbReference type="GO" id="GO:0005634">
    <property type="term" value="C:nucleus"/>
    <property type="evidence" value="ECO:0007669"/>
    <property type="project" value="UniProtKB-SubCell"/>
</dbReference>
<evidence type="ECO:0000256" key="2">
    <source>
        <dbReference type="ARBA" id="ARBA00023242"/>
    </source>
</evidence>
<gene>
    <name evidence="5" type="ORF">AGLY_016741</name>
</gene>
<dbReference type="GO" id="GO:0000792">
    <property type="term" value="C:heterochromatin"/>
    <property type="evidence" value="ECO:0007669"/>
    <property type="project" value="UniProtKB-ARBA"/>
</dbReference>
<keyword evidence="6" id="KW-1185">Reference proteome</keyword>
<comment type="caution">
    <text evidence="5">The sequence shown here is derived from an EMBL/GenBank/DDBJ whole genome shotgun (WGS) entry which is preliminary data.</text>
</comment>
<name>A0A6G0SX82_APHGL</name>
<dbReference type="InterPro" id="IPR008251">
    <property type="entry name" value="Chromo_shadow_dom"/>
</dbReference>
<dbReference type="SMART" id="SM00300">
    <property type="entry name" value="ChSh"/>
    <property type="match status" value="1"/>
</dbReference>
<evidence type="ECO:0000313" key="5">
    <source>
        <dbReference type="EMBL" id="KAE9522872.1"/>
    </source>
</evidence>
<evidence type="ECO:0000256" key="1">
    <source>
        <dbReference type="ARBA" id="ARBA00004123"/>
    </source>
</evidence>
<protein>
    <recommendedName>
        <fullName evidence="4">Chromo domain-containing protein</fullName>
    </recommendedName>
</protein>
<evidence type="ECO:0000313" key="6">
    <source>
        <dbReference type="Proteomes" id="UP000475862"/>
    </source>
</evidence>
<dbReference type="Pfam" id="PF01393">
    <property type="entry name" value="Chromo_shadow"/>
    <property type="match status" value="1"/>
</dbReference>
<keyword evidence="2" id="KW-0539">Nucleus</keyword>
<dbReference type="SMART" id="SM00298">
    <property type="entry name" value="CHROMO"/>
    <property type="match status" value="2"/>
</dbReference>
<dbReference type="EMBL" id="VYZN01000518">
    <property type="protein sequence ID" value="KAE9522872.1"/>
    <property type="molecule type" value="Genomic_DNA"/>
</dbReference>
<dbReference type="PANTHER" id="PTHR22812">
    <property type="entry name" value="CHROMOBOX PROTEIN"/>
    <property type="match status" value="1"/>
</dbReference>
<dbReference type="PRINTS" id="PR00504">
    <property type="entry name" value="CHROMODOMAIN"/>
</dbReference>
<dbReference type="InterPro" id="IPR051219">
    <property type="entry name" value="Heterochromatin_chromo-domain"/>
</dbReference>
<reference evidence="5 6" key="1">
    <citation type="submission" date="2019-08" db="EMBL/GenBank/DDBJ databases">
        <title>The genome of the soybean aphid Biotype 1, its phylome, world population structure and adaptation to the North American continent.</title>
        <authorList>
            <person name="Giordano R."/>
            <person name="Donthu R.K."/>
            <person name="Hernandez A.G."/>
            <person name="Wright C.L."/>
            <person name="Zimin A.V."/>
        </authorList>
    </citation>
    <scope>NUCLEOTIDE SEQUENCE [LARGE SCALE GENOMIC DNA]</scope>
    <source>
        <tissue evidence="5">Whole aphids</tissue>
    </source>
</reference>
<feature type="compositionally biased region" description="Basic and acidic residues" evidence="3">
    <location>
        <begin position="121"/>
        <end position="138"/>
    </location>
</feature>
<dbReference type="Gene3D" id="2.40.50.40">
    <property type="match status" value="2"/>
</dbReference>
<feature type="region of interest" description="Disordered" evidence="3">
    <location>
        <begin position="75"/>
        <end position="162"/>
    </location>
</feature>
<dbReference type="InterPro" id="IPR000953">
    <property type="entry name" value="Chromo/chromo_shadow_dom"/>
</dbReference>
<feature type="compositionally biased region" description="Basic and acidic residues" evidence="3">
    <location>
        <begin position="75"/>
        <end position="86"/>
    </location>
</feature>
<dbReference type="CDD" id="cd00034">
    <property type="entry name" value="CSD"/>
    <property type="match status" value="1"/>
</dbReference>
<evidence type="ECO:0000256" key="3">
    <source>
        <dbReference type="SAM" id="MobiDB-lite"/>
    </source>
</evidence>
<organism evidence="5 6">
    <name type="scientific">Aphis glycines</name>
    <name type="common">Soybean aphid</name>
    <dbReference type="NCBI Taxonomy" id="307491"/>
    <lineage>
        <taxon>Eukaryota</taxon>
        <taxon>Metazoa</taxon>
        <taxon>Ecdysozoa</taxon>
        <taxon>Arthropoda</taxon>
        <taxon>Hexapoda</taxon>
        <taxon>Insecta</taxon>
        <taxon>Pterygota</taxon>
        <taxon>Neoptera</taxon>
        <taxon>Paraneoptera</taxon>
        <taxon>Hemiptera</taxon>
        <taxon>Sternorrhyncha</taxon>
        <taxon>Aphidomorpha</taxon>
        <taxon>Aphidoidea</taxon>
        <taxon>Aphididae</taxon>
        <taxon>Aphidini</taxon>
        <taxon>Aphis</taxon>
        <taxon>Aphis</taxon>
    </lineage>
</organism>
<dbReference type="PROSITE" id="PS50013">
    <property type="entry name" value="CHROMO_2"/>
    <property type="match status" value="2"/>
</dbReference>
<accession>A0A6G0SX82</accession>
<dbReference type="InterPro" id="IPR023780">
    <property type="entry name" value="Chromo_domain"/>
</dbReference>
<feature type="region of interest" description="Disordered" evidence="3">
    <location>
        <begin position="1"/>
        <end position="23"/>
    </location>
</feature>
<dbReference type="InterPro" id="IPR023779">
    <property type="entry name" value="Chromodomain_CS"/>
</dbReference>
<feature type="compositionally biased region" description="Basic and acidic residues" evidence="3">
    <location>
        <begin position="1"/>
        <end position="14"/>
    </location>
</feature>